<proteinExistence type="predicted"/>
<organism evidence="4 5">
    <name type="scientific">Gulosibacter bifidus</name>
    <dbReference type="NCBI Taxonomy" id="272239"/>
    <lineage>
        <taxon>Bacteria</taxon>
        <taxon>Bacillati</taxon>
        <taxon>Actinomycetota</taxon>
        <taxon>Actinomycetes</taxon>
        <taxon>Micrococcales</taxon>
        <taxon>Microbacteriaceae</taxon>
        <taxon>Gulosibacter</taxon>
    </lineage>
</organism>
<keyword evidence="2" id="KW-1133">Transmembrane helix</keyword>
<feature type="domain" description="General stress protein 17M-like" evidence="3">
    <location>
        <begin position="20"/>
        <end position="88"/>
    </location>
</feature>
<feature type="compositionally biased region" description="Low complexity" evidence="1">
    <location>
        <begin position="212"/>
        <end position="225"/>
    </location>
</feature>
<feature type="region of interest" description="Disordered" evidence="1">
    <location>
        <begin position="167"/>
        <end position="258"/>
    </location>
</feature>
<dbReference type="RefSeq" id="WP_066057738.1">
    <property type="nucleotide sequence ID" value="NZ_JBHUNF010000001.1"/>
</dbReference>
<dbReference type="Pfam" id="PF11181">
    <property type="entry name" value="YflT"/>
    <property type="match status" value="1"/>
</dbReference>
<evidence type="ECO:0000259" key="3">
    <source>
        <dbReference type="Pfam" id="PF11181"/>
    </source>
</evidence>
<dbReference type="InterPro" id="IPR025889">
    <property type="entry name" value="GSP17M-like_dom"/>
</dbReference>
<evidence type="ECO:0000256" key="2">
    <source>
        <dbReference type="SAM" id="Phobius"/>
    </source>
</evidence>
<evidence type="ECO:0000256" key="1">
    <source>
        <dbReference type="SAM" id="MobiDB-lite"/>
    </source>
</evidence>
<reference evidence="5" key="1">
    <citation type="journal article" date="2019" name="Int. J. Syst. Evol. Microbiol.">
        <title>The Global Catalogue of Microorganisms (GCM) 10K type strain sequencing project: providing services to taxonomists for standard genome sequencing and annotation.</title>
        <authorList>
            <consortium name="The Broad Institute Genomics Platform"/>
            <consortium name="The Broad Institute Genome Sequencing Center for Infectious Disease"/>
            <person name="Wu L."/>
            <person name="Ma J."/>
        </authorList>
    </citation>
    <scope>NUCLEOTIDE SEQUENCE [LARGE SCALE GENOMIC DNA]</scope>
    <source>
        <strain evidence="5">TISTR 1511</strain>
    </source>
</reference>
<keyword evidence="2" id="KW-0472">Membrane</keyword>
<keyword evidence="2" id="KW-0812">Transmembrane</keyword>
<feature type="transmembrane region" description="Helical" evidence="2">
    <location>
        <begin position="98"/>
        <end position="122"/>
    </location>
</feature>
<name>A0ABW5RHR9_9MICO</name>
<feature type="transmembrane region" description="Helical" evidence="2">
    <location>
        <begin position="70"/>
        <end position="92"/>
    </location>
</feature>
<sequence>MSTPRANFGNQLPKLPEGVVVASYQSYDEARAAVDTLARRDGFSLQQISIVGSDLKSVERVMGRMSAGRAAASGAVTGVMMGLFVSLMWLLIYPQAQFSSIIGVFLLAIAFGVIWSLLAYLVSPRKREFTSMMQLTAAKFDLLVPASLAAEAGQVLGVGRNAGAGRLASAPDAHGQSQAVPGLPSWPDVNRTLQQEPVPGASTQPPSMADQSNASSSSADTDANTPPQRPRTYGEMQDELRRQAAAEAARNAERNEGS</sequence>
<keyword evidence="5" id="KW-1185">Reference proteome</keyword>
<evidence type="ECO:0000313" key="4">
    <source>
        <dbReference type="EMBL" id="MFD2674181.1"/>
    </source>
</evidence>
<evidence type="ECO:0000313" key="5">
    <source>
        <dbReference type="Proteomes" id="UP001597453"/>
    </source>
</evidence>
<comment type="caution">
    <text evidence="4">The sequence shown here is derived from an EMBL/GenBank/DDBJ whole genome shotgun (WGS) entry which is preliminary data.</text>
</comment>
<dbReference type="EMBL" id="JBHUNF010000001">
    <property type="protein sequence ID" value="MFD2674181.1"/>
    <property type="molecule type" value="Genomic_DNA"/>
</dbReference>
<feature type="compositionally biased region" description="Basic and acidic residues" evidence="1">
    <location>
        <begin position="238"/>
        <end position="258"/>
    </location>
</feature>
<gene>
    <name evidence="4" type="ORF">ACFSUQ_02555</name>
</gene>
<accession>A0ABW5RHR9</accession>
<feature type="compositionally biased region" description="Polar residues" evidence="1">
    <location>
        <begin position="191"/>
        <end position="211"/>
    </location>
</feature>
<dbReference type="Proteomes" id="UP001597453">
    <property type="component" value="Unassembled WGS sequence"/>
</dbReference>
<protein>
    <submittedName>
        <fullName evidence="4">General stress protein</fullName>
    </submittedName>
</protein>